<feature type="non-terminal residue" evidence="1">
    <location>
        <position position="106"/>
    </location>
</feature>
<gene>
    <name evidence="1" type="ORF">L195_g061497</name>
</gene>
<comment type="caution">
    <text evidence="1">The sequence shown here is derived from an EMBL/GenBank/DDBJ whole genome shotgun (WGS) entry which is preliminary data.</text>
</comment>
<dbReference type="Proteomes" id="UP000236291">
    <property type="component" value="Unassembled WGS sequence"/>
</dbReference>
<protein>
    <submittedName>
        <fullName evidence="1">Uncharacterized protein</fullName>
    </submittedName>
</protein>
<proteinExistence type="predicted"/>
<evidence type="ECO:0000313" key="2">
    <source>
        <dbReference type="Proteomes" id="UP000236291"/>
    </source>
</evidence>
<organism evidence="1 2">
    <name type="scientific">Trifolium pratense</name>
    <name type="common">Red clover</name>
    <dbReference type="NCBI Taxonomy" id="57577"/>
    <lineage>
        <taxon>Eukaryota</taxon>
        <taxon>Viridiplantae</taxon>
        <taxon>Streptophyta</taxon>
        <taxon>Embryophyta</taxon>
        <taxon>Tracheophyta</taxon>
        <taxon>Spermatophyta</taxon>
        <taxon>Magnoliopsida</taxon>
        <taxon>eudicotyledons</taxon>
        <taxon>Gunneridae</taxon>
        <taxon>Pentapetalae</taxon>
        <taxon>rosids</taxon>
        <taxon>fabids</taxon>
        <taxon>Fabales</taxon>
        <taxon>Fabaceae</taxon>
        <taxon>Papilionoideae</taxon>
        <taxon>50 kb inversion clade</taxon>
        <taxon>NPAAA clade</taxon>
        <taxon>Hologalegina</taxon>
        <taxon>IRL clade</taxon>
        <taxon>Trifolieae</taxon>
        <taxon>Trifolium</taxon>
    </lineage>
</organism>
<evidence type="ECO:0000313" key="1">
    <source>
        <dbReference type="EMBL" id="PNX63175.1"/>
    </source>
</evidence>
<accession>A0A2K3KA58</accession>
<reference evidence="1 2" key="1">
    <citation type="journal article" date="2014" name="Am. J. Bot.">
        <title>Genome assembly and annotation for red clover (Trifolium pratense; Fabaceae).</title>
        <authorList>
            <person name="Istvanek J."/>
            <person name="Jaros M."/>
            <person name="Krenek A."/>
            <person name="Repkova J."/>
        </authorList>
    </citation>
    <scope>NUCLEOTIDE SEQUENCE [LARGE SCALE GENOMIC DNA]</scope>
    <source>
        <strain evidence="2">cv. Tatra</strain>
        <tissue evidence="1">Young leaves</tissue>
    </source>
</reference>
<reference evidence="1 2" key="2">
    <citation type="journal article" date="2017" name="Front. Plant Sci.">
        <title>Gene Classification and Mining of Molecular Markers Useful in Red Clover (Trifolium pratense) Breeding.</title>
        <authorList>
            <person name="Istvanek J."/>
            <person name="Dluhosova J."/>
            <person name="Dluhos P."/>
            <person name="Patkova L."/>
            <person name="Nedelnik J."/>
            <person name="Repkova J."/>
        </authorList>
    </citation>
    <scope>NUCLEOTIDE SEQUENCE [LARGE SCALE GENOMIC DNA]</scope>
    <source>
        <strain evidence="2">cv. Tatra</strain>
        <tissue evidence="1">Young leaves</tissue>
    </source>
</reference>
<feature type="non-terminal residue" evidence="1">
    <location>
        <position position="1"/>
    </location>
</feature>
<name>A0A2K3KA58_TRIPR</name>
<dbReference type="AlphaFoldDB" id="A0A2K3KA58"/>
<sequence length="106" mass="11723">ERRGLTAVVREDVSCSIDGAGRRKEGWVEEEGRMEGTHVLVQENEQREVISRGDVVKEGAGCDYSENKVQKSEGAAILDCKQRKEIVVLDEYNNDVGGVTGSDLKR</sequence>
<dbReference type="EMBL" id="ASHM01153132">
    <property type="protein sequence ID" value="PNX63175.1"/>
    <property type="molecule type" value="Genomic_DNA"/>
</dbReference>